<dbReference type="InterPro" id="IPR027417">
    <property type="entry name" value="P-loop_NTPase"/>
</dbReference>
<name>A0A4P8EG07_9RHOB</name>
<dbReference type="SMART" id="SM00382">
    <property type="entry name" value="AAA"/>
    <property type="match status" value="1"/>
</dbReference>
<dbReference type="Pfam" id="PF00005">
    <property type="entry name" value="ABC_tran"/>
    <property type="match status" value="1"/>
</dbReference>
<evidence type="ECO:0000256" key="10">
    <source>
        <dbReference type="ARBA" id="ARBA00023136"/>
    </source>
</evidence>
<keyword evidence="13" id="KW-1185">Reference proteome</keyword>
<dbReference type="PANTHER" id="PTHR42771:SF2">
    <property type="entry name" value="IRON(3+)-HYDROXAMATE IMPORT ATP-BINDING PROTEIN FHUC"/>
    <property type="match status" value="1"/>
</dbReference>
<keyword evidence="4" id="KW-1003">Cell membrane</keyword>
<evidence type="ECO:0000256" key="3">
    <source>
        <dbReference type="ARBA" id="ARBA00022448"/>
    </source>
</evidence>
<evidence type="ECO:0000313" key="13">
    <source>
        <dbReference type="Proteomes" id="UP000298631"/>
    </source>
</evidence>
<protein>
    <submittedName>
        <fullName evidence="12">ABC transporter ATP-binding protein</fullName>
    </submittedName>
</protein>
<dbReference type="GO" id="GO:0016887">
    <property type="term" value="F:ATP hydrolysis activity"/>
    <property type="evidence" value="ECO:0007669"/>
    <property type="project" value="InterPro"/>
</dbReference>
<evidence type="ECO:0000259" key="11">
    <source>
        <dbReference type="PROSITE" id="PS50893"/>
    </source>
</evidence>
<dbReference type="CDD" id="cd03214">
    <property type="entry name" value="ABC_Iron-Siderophores_B12_Hemin"/>
    <property type="match status" value="1"/>
</dbReference>
<evidence type="ECO:0000256" key="7">
    <source>
        <dbReference type="ARBA" id="ARBA00022840"/>
    </source>
</evidence>
<comment type="subcellular location">
    <subcellularLocation>
        <location evidence="1">Cell membrane</location>
        <topology evidence="1">Peripheral membrane protein</topology>
    </subcellularLocation>
</comment>
<dbReference type="InterPro" id="IPR003439">
    <property type="entry name" value="ABC_transporter-like_ATP-bd"/>
</dbReference>
<dbReference type="KEGG" id="pseb:EOK75_08380"/>
<keyword evidence="10" id="KW-0472">Membrane</keyword>
<dbReference type="OrthoDB" id="9805601at2"/>
<evidence type="ECO:0000313" key="12">
    <source>
        <dbReference type="EMBL" id="QCO55757.1"/>
    </source>
</evidence>
<dbReference type="GO" id="GO:0005524">
    <property type="term" value="F:ATP binding"/>
    <property type="evidence" value="ECO:0007669"/>
    <property type="project" value="UniProtKB-KW"/>
</dbReference>
<dbReference type="EMBL" id="CP039964">
    <property type="protein sequence ID" value="QCO55757.1"/>
    <property type="molecule type" value="Genomic_DNA"/>
</dbReference>
<dbReference type="InterPro" id="IPR003593">
    <property type="entry name" value="AAA+_ATPase"/>
</dbReference>
<dbReference type="FunFam" id="3.40.50.300:FF:000134">
    <property type="entry name" value="Iron-enterobactin ABC transporter ATP-binding protein"/>
    <property type="match status" value="1"/>
</dbReference>
<dbReference type="Proteomes" id="UP000298631">
    <property type="component" value="Chromosome"/>
</dbReference>
<dbReference type="Gene3D" id="3.40.50.300">
    <property type="entry name" value="P-loop containing nucleotide triphosphate hydrolases"/>
    <property type="match status" value="1"/>
</dbReference>
<organism evidence="12 13">
    <name type="scientific">Pseudorhodobacter turbinis</name>
    <dbReference type="NCBI Taxonomy" id="2500533"/>
    <lineage>
        <taxon>Bacteria</taxon>
        <taxon>Pseudomonadati</taxon>
        <taxon>Pseudomonadota</taxon>
        <taxon>Alphaproteobacteria</taxon>
        <taxon>Rhodobacterales</taxon>
        <taxon>Paracoccaceae</taxon>
        <taxon>Pseudorhodobacter</taxon>
    </lineage>
</organism>
<evidence type="ECO:0000256" key="2">
    <source>
        <dbReference type="ARBA" id="ARBA00005417"/>
    </source>
</evidence>
<feature type="domain" description="ABC transporter" evidence="11">
    <location>
        <begin position="9"/>
        <end position="245"/>
    </location>
</feature>
<comment type="similarity">
    <text evidence="2">Belongs to the ABC transporter superfamily.</text>
</comment>
<keyword evidence="6" id="KW-0547">Nucleotide-binding</keyword>
<evidence type="ECO:0000256" key="8">
    <source>
        <dbReference type="ARBA" id="ARBA00023004"/>
    </source>
</evidence>
<evidence type="ECO:0000256" key="4">
    <source>
        <dbReference type="ARBA" id="ARBA00022475"/>
    </source>
</evidence>
<keyword evidence="3" id="KW-0813">Transport</keyword>
<dbReference type="GO" id="GO:0006826">
    <property type="term" value="P:iron ion transport"/>
    <property type="evidence" value="ECO:0007669"/>
    <property type="project" value="UniProtKB-KW"/>
</dbReference>
<proteinExistence type="inferred from homology"/>
<reference evidence="12 13" key="1">
    <citation type="submission" date="2019-05" db="EMBL/GenBank/DDBJ databases">
        <title>Pseudorhodobacter turbinis sp. nov., isolated from the gut of the Korean turban shell.</title>
        <authorList>
            <person name="Jeong Y.-S."/>
            <person name="Kang W.-R."/>
            <person name="Bae J.-W."/>
        </authorList>
    </citation>
    <scope>NUCLEOTIDE SEQUENCE [LARGE SCALE GENOMIC DNA]</scope>
    <source>
        <strain evidence="12 13">S12M18</strain>
    </source>
</reference>
<keyword evidence="9" id="KW-0406">Ion transport</keyword>
<keyword evidence="8" id="KW-0408">Iron</keyword>
<dbReference type="PROSITE" id="PS00211">
    <property type="entry name" value="ABC_TRANSPORTER_1"/>
    <property type="match status" value="1"/>
</dbReference>
<evidence type="ECO:0000256" key="5">
    <source>
        <dbReference type="ARBA" id="ARBA00022496"/>
    </source>
</evidence>
<evidence type="ECO:0000256" key="9">
    <source>
        <dbReference type="ARBA" id="ARBA00023065"/>
    </source>
</evidence>
<dbReference type="AlphaFoldDB" id="A0A4P8EG07"/>
<dbReference type="InterPro" id="IPR051535">
    <property type="entry name" value="Siderophore_ABC-ATPase"/>
</dbReference>
<evidence type="ECO:0000256" key="6">
    <source>
        <dbReference type="ARBA" id="ARBA00022741"/>
    </source>
</evidence>
<dbReference type="PANTHER" id="PTHR42771">
    <property type="entry name" value="IRON(3+)-HYDROXAMATE IMPORT ATP-BINDING PROTEIN FHUC"/>
    <property type="match status" value="1"/>
</dbReference>
<keyword evidence="5" id="KW-0410">Iron transport</keyword>
<sequence length="271" mass="29352">MIRPNTDELQTKAVAVDYGATRIVEDLDLKIAPGRLTVLLGPNGSGKSTILRALARLQPVASGTVLLDAQAITRMSTKEFARRVGLLAQGAMAPDGLRVIDLVRQGRYPHRPLFGGWTADDDAAVAEALALTSLQKLQDRPLDVLSGGQRQRAWIAMTLAQATPILLLDEPTTYLDIAHQVDLMNLIRRLVDARAMTVVAVLHDLNQAARYADHLIMLKSGKVMAKGPAKDIITPEVIARAFGIEVKVFQDPDSGLPFCLPQRTLSDPADA</sequence>
<dbReference type="RefSeq" id="WP_137193518.1">
    <property type="nucleotide sequence ID" value="NZ_CP039964.1"/>
</dbReference>
<dbReference type="SUPFAM" id="SSF52540">
    <property type="entry name" value="P-loop containing nucleoside triphosphate hydrolases"/>
    <property type="match status" value="1"/>
</dbReference>
<dbReference type="PROSITE" id="PS50893">
    <property type="entry name" value="ABC_TRANSPORTER_2"/>
    <property type="match status" value="1"/>
</dbReference>
<dbReference type="InterPro" id="IPR017871">
    <property type="entry name" value="ABC_transporter-like_CS"/>
</dbReference>
<dbReference type="GO" id="GO:0005886">
    <property type="term" value="C:plasma membrane"/>
    <property type="evidence" value="ECO:0007669"/>
    <property type="project" value="UniProtKB-SubCell"/>
</dbReference>
<gene>
    <name evidence="12" type="ORF">EOK75_08380</name>
</gene>
<accession>A0A4P8EG07</accession>
<keyword evidence="7 12" id="KW-0067">ATP-binding</keyword>
<evidence type="ECO:0000256" key="1">
    <source>
        <dbReference type="ARBA" id="ARBA00004202"/>
    </source>
</evidence>